<feature type="region of interest" description="Disordered" evidence="1">
    <location>
        <begin position="23"/>
        <end position="44"/>
    </location>
</feature>
<proteinExistence type="predicted"/>
<dbReference type="GeneID" id="28857985"/>
<feature type="chain" id="PRO_5008101697" evidence="2">
    <location>
        <begin position="18"/>
        <end position="80"/>
    </location>
</feature>
<dbReference type="RefSeq" id="XP_018141980.1">
    <property type="nucleotide sequence ID" value="XM_018293991.1"/>
</dbReference>
<name>A0A179FGK4_METCM</name>
<organism evidence="3 4">
    <name type="scientific">Pochonia chlamydosporia 170</name>
    <dbReference type="NCBI Taxonomy" id="1380566"/>
    <lineage>
        <taxon>Eukaryota</taxon>
        <taxon>Fungi</taxon>
        <taxon>Dikarya</taxon>
        <taxon>Ascomycota</taxon>
        <taxon>Pezizomycotina</taxon>
        <taxon>Sordariomycetes</taxon>
        <taxon>Hypocreomycetidae</taxon>
        <taxon>Hypocreales</taxon>
        <taxon>Clavicipitaceae</taxon>
        <taxon>Pochonia</taxon>
    </lineage>
</organism>
<evidence type="ECO:0000256" key="1">
    <source>
        <dbReference type="SAM" id="MobiDB-lite"/>
    </source>
</evidence>
<dbReference type="Proteomes" id="UP000078397">
    <property type="component" value="Unassembled WGS sequence"/>
</dbReference>
<evidence type="ECO:0000256" key="2">
    <source>
        <dbReference type="SAM" id="SignalP"/>
    </source>
</evidence>
<gene>
    <name evidence="3" type="ORF">VFPPC_16238</name>
</gene>
<comment type="caution">
    <text evidence="3">The sequence shown here is derived from an EMBL/GenBank/DDBJ whole genome shotgun (WGS) entry which is preliminary data.</text>
</comment>
<keyword evidence="4" id="KW-1185">Reference proteome</keyword>
<dbReference type="KEGG" id="pchm:VFPPC_16238"/>
<dbReference type="EMBL" id="LSBJ02000005">
    <property type="protein sequence ID" value="OAQ64666.1"/>
    <property type="molecule type" value="Genomic_DNA"/>
</dbReference>
<evidence type="ECO:0000313" key="3">
    <source>
        <dbReference type="EMBL" id="OAQ64666.1"/>
    </source>
</evidence>
<keyword evidence="2" id="KW-0732">Signal</keyword>
<feature type="signal peptide" evidence="2">
    <location>
        <begin position="1"/>
        <end position="17"/>
    </location>
</feature>
<reference evidence="3 4" key="1">
    <citation type="journal article" date="2016" name="PLoS Pathog.">
        <title>Biosynthesis of antibiotic leucinostatins in bio-control fungus Purpureocillium lilacinum and their inhibition on phytophthora revealed by genome mining.</title>
        <authorList>
            <person name="Wang G."/>
            <person name="Liu Z."/>
            <person name="Lin R."/>
            <person name="Li E."/>
            <person name="Mao Z."/>
            <person name="Ling J."/>
            <person name="Yang Y."/>
            <person name="Yin W.B."/>
            <person name="Xie B."/>
        </authorList>
    </citation>
    <scope>NUCLEOTIDE SEQUENCE [LARGE SCALE GENOMIC DNA]</scope>
    <source>
        <strain evidence="3">170</strain>
    </source>
</reference>
<protein>
    <submittedName>
        <fullName evidence="3">Uncharacterized protein</fullName>
    </submittedName>
</protein>
<sequence length="80" mass="8673">MHAISFIIACLATAAMAAPAPAPVRDQLSAPRVNPRAEEANTNEKYAEATFDNGYVPKMPWKATLTRVAVVVQGMEMRLT</sequence>
<evidence type="ECO:0000313" key="4">
    <source>
        <dbReference type="Proteomes" id="UP000078397"/>
    </source>
</evidence>
<accession>A0A179FGK4</accession>
<dbReference type="AlphaFoldDB" id="A0A179FGK4"/>